<dbReference type="InterPro" id="IPR032710">
    <property type="entry name" value="NTF2-like_dom_sf"/>
</dbReference>
<protein>
    <submittedName>
        <fullName evidence="2">Sec-C motif domain protein</fullName>
    </submittedName>
</protein>
<dbReference type="OrthoDB" id="21421at2"/>
<accession>A0A0D7W5U9</accession>
<proteinExistence type="predicted"/>
<evidence type="ECO:0000313" key="2">
    <source>
        <dbReference type="EMBL" id="KJD34511.1"/>
    </source>
</evidence>
<evidence type="ECO:0000259" key="1">
    <source>
        <dbReference type="Pfam" id="PF17775"/>
    </source>
</evidence>
<dbReference type="PATRIC" id="fig|1382798.3.peg.322"/>
<organism evidence="2 3">
    <name type="scientific">Neotamlana nanhaiensis</name>
    <dbReference type="NCBI Taxonomy" id="1382798"/>
    <lineage>
        <taxon>Bacteria</taxon>
        <taxon>Pseudomonadati</taxon>
        <taxon>Bacteroidota</taxon>
        <taxon>Flavobacteriia</taxon>
        <taxon>Flavobacteriales</taxon>
        <taxon>Flavobacteriaceae</taxon>
        <taxon>Neotamlana</taxon>
    </lineage>
</organism>
<dbReference type="Proteomes" id="UP000032361">
    <property type="component" value="Unassembled WGS sequence"/>
</dbReference>
<name>A0A0D7W5U9_9FLAO</name>
<dbReference type="InterPro" id="IPR048469">
    <property type="entry name" value="YchJ-like_M"/>
</dbReference>
<dbReference type="EMBL" id="JTDV01000001">
    <property type="protein sequence ID" value="KJD34511.1"/>
    <property type="molecule type" value="Genomic_DNA"/>
</dbReference>
<reference evidence="2 3" key="1">
    <citation type="journal article" date="2015" name="Antonie Van Leeuwenhoek">
        <title>Tamlana nanhaiensis sp. nov., isolated from surface seawater collected from the South China Sea.</title>
        <authorList>
            <person name="Liu X."/>
            <person name="Lai Q."/>
            <person name="Du Y."/>
            <person name="Li G."/>
            <person name="Sun F."/>
            <person name="Shao Z."/>
        </authorList>
    </citation>
    <scope>NUCLEOTIDE SEQUENCE [LARGE SCALE GENOMIC DNA]</scope>
    <source>
        <strain evidence="2 3">FHC16</strain>
    </source>
</reference>
<evidence type="ECO:0000313" key="3">
    <source>
        <dbReference type="Proteomes" id="UP000032361"/>
    </source>
</evidence>
<dbReference type="STRING" id="1382798.PK35_01595"/>
<dbReference type="Gene3D" id="3.10.450.50">
    <property type="match status" value="1"/>
</dbReference>
<dbReference type="AlphaFoldDB" id="A0A0D7W5U9"/>
<dbReference type="Pfam" id="PF17775">
    <property type="entry name" value="YchJ_M-like"/>
    <property type="match status" value="1"/>
</dbReference>
<feature type="domain" description="YchJ-like middle NTF2-like" evidence="1">
    <location>
        <begin position="27"/>
        <end position="120"/>
    </location>
</feature>
<gene>
    <name evidence="2" type="ORF">PK35_01595</name>
</gene>
<sequence>MNCPCNPNLLYQDCCEKAHLNIESVSTCEALMRSRYSAFVLVNIDYLSKSHHSKTRPSKHDYKSLEKWTKSVVWVKLEVLKSTDTTVEFKAYFMENGKLDVINETSEFATENGHWVYVKGL</sequence>
<comment type="caution">
    <text evidence="2">The sequence shown here is derived from an EMBL/GenBank/DDBJ whole genome shotgun (WGS) entry which is preliminary data.</text>
</comment>
<dbReference type="SUPFAM" id="SSF54427">
    <property type="entry name" value="NTF2-like"/>
    <property type="match status" value="1"/>
</dbReference>
<keyword evidence="3" id="KW-1185">Reference proteome</keyword>